<dbReference type="EMBL" id="LS483372">
    <property type="protein sequence ID" value="SQF92605.1"/>
    <property type="molecule type" value="Genomic_DNA"/>
</dbReference>
<protein>
    <submittedName>
        <fullName evidence="1">Uncharacterized protein</fullName>
    </submittedName>
</protein>
<dbReference type="Proteomes" id="UP000248640">
    <property type="component" value="Chromosome 1"/>
</dbReference>
<organism evidence="1 2">
    <name type="scientific">Pseudomonas fluorescens</name>
    <dbReference type="NCBI Taxonomy" id="294"/>
    <lineage>
        <taxon>Bacteria</taxon>
        <taxon>Pseudomonadati</taxon>
        <taxon>Pseudomonadota</taxon>
        <taxon>Gammaproteobacteria</taxon>
        <taxon>Pseudomonadales</taxon>
        <taxon>Pseudomonadaceae</taxon>
        <taxon>Pseudomonas</taxon>
    </lineage>
</organism>
<name>A0A1T3AK45_PSEFL</name>
<reference evidence="1 2" key="1">
    <citation type="submission" date="2018-06" db="EMBL/GenBank/DDBJ databases">
        <authorList>
            <consortium name="Pathogen Informatics"/>
            <person name="Doyle S."/>
        </authorList>
    </citation>
    <scope>NUCLEOTIDE SEQUENCE [LARGE SCALE GENOMIC DNA]</scope>
    <source>
        <strain evidence="1 2">NCTC10038</strain>
    </source>
</reference>
<accession>A0A1T3AK45</accession>
<dbReference type="AlphaFoldDB" id="A0A1T3AK45"/>
<dbReference type="RefSeq" id="WP_053257068.1">
    <property type="nucleotide sequence ID" value="NZ_CBCRXZ010000001.1"/>
</dbReference>
<proteinExistence type="predicted"/>
<gene>
    <name evidence="1" type="ORF">NCTC10038_04047</name>
</gene>
<evidence type="ECO:0000313" key="2">
    <source>
        <dbReference type="Proteomes" id="UP000248640"/>
    </source>
</evidence>
<evidence type="ECO:0000313" key="1">
    <source>
        <dbReference type="EMBL" id="SQF92605.1"/>
    </source>
</evidence>
<dbReference type="GeneID" id="61639900"/>
<sequence length="87" mass="9763">MRPNAKQPLVSKSWGIALLIGLVFVALGYGVRFEIEAISDPSKRSWLDLALFLSGYLFAFCLQPIQKAVLRKLCQRAAQRPTQKTAR</sequence>